<dbReference type="OrthoDB" id="2799673at2759"/>
<dbReference type="STRING" id="5643.A0A060SPS6"/>
<sequence length="204" mass="21898">MFRAAITHPLLSLVGAAALLNYFAIADAKLINNAELRAKQAQTVARLKANLPCAASPSVGSGVKNITFSNPRASEFYVDGTSIPDVNWDIGPSWSGLLPISADPNETRQLFFWFFPPGPQGSLDDLIFSVMCRSLGPPLGRVARPDFGRAIVTVTGGLADHSHEEGDPERRTASTAVGASSSFWLHNSHDLLPGLRHVQPVVTR</sequence>
<gene>
    <name evidence="1" type="ORF">BN946_scf185011.g19</name>
</gene>
<name>A0A060SPS6_PYCCI</name>
<reference evidence="1" key="1">
    <citation type="submission" date="2014-01" db="EMBL/GenBank/DDBJ databases">
        <title>The genome of the white-rot fungus Pycnoporus cinnabarinus: a basidiomycete model with a versatile arsenal for lignocellulosic biomass breakdown.</title>
        <authorList>
            <person name="Levasseur A."/>
            <person name="Lomascolo A."/>
            <person name="Ruiz-Duenas F.J."/>
            <person name="Uzan E."/>
            <person name="Piumi F."/>
            <person name="Kues U."/>
            <person name="Ram A.F.J."/>
            <person name="Murat C."/>
            <person name="Haon M."/>
            <person name="Benoit I."/>
            <person name="Arfi Y."/>
            <person name="Chevret D."/>
            <person name="Drula E."/>
            <person name="Kwon M.J."/>
            <person name="Gouret P."/>
            <person name="Lesage-Meessen L."/>
            <person name="Lombard V."/>
            <person name="Mariette J."/>
            <person name="Noirot C."/>
            <person name="Park J."/>
            <person name="Patyshakuliyeva A."/>
            <person name="Wieneger R.A.B."/>
            <person name="Wosten H.A.B."/>
            <person name="Martin F."/>
            <person name="Coutinho P.M."/>
            <person name="de Vries R."/>
            <person name="Martinez A.T."/>
            <person name="Klopp C."/>
            <person name="Pontarotti P."/>
            <person name="Henrissat B."/>
            <person name="Record E."/>
        </authorList>
    </citation>
    <scope>NUCLEOTIDE SEQUENCE [LARGE SCALE GENOMIC DNA]</scope>
    <source>
        <strain evidence="1">BRFM137</strain>
    </source>
</reference>
<evidence type="ECO:0000313" key="1">
    <source>
        <dbReference type="EMBL" id="CDO76355.1"/>
    </source>
</evidence>
<accession>A0A060SPS6</accession>
<keyword evidence="2" id="KW-1185">Reference proteome</keyword>
<dbReference type="AlphaFoldDB" id="A0A060SPS6"/>
<dbReference type="Proteomes" id="UP000029665">
    <property type="component" value="Unassembled WGS sequence"/>
</dbReference>
<proteinExistence type="predicted"/>
<dbReference type="HOGENOM" id="CLU_1343869_0_0_1"/>
<protein>
    <submittedName>
        <fullName evidence="1">Uncharacterized protein</fullName>
    </submittedName>
</protein>
<organism evidence="1 2">
    <name type="scientific">Pycnoporus cinnabarinus</name>
    <name type="common">Cinnabar-red polypore</name>
    <name type="synonym">Trametes cinnabarina</name>
    <dbReference type="NCBI Taxonomy" id="5643"/>
    <lineage>
        <taxon>Eukaryota</taxon>
        <taxon>Fungi</taxon>
        <taxon>Dikarya</taxon>
        <taxon>Basidiomycota</taxon>
        <taxon>Agaricomycotina</taxon>
        <taxon>Agaricomycetes</taxon>
        <taxon>Polyporales</taxon>
        <taxon>Polyporaceae</taxon>
        <taxon>Trametes</taxon>
    </lineage>
</organism>
<comment type="caution">
    <text evidence="1">The sequence shown here is derived from an EMBL/GenBank/DDBJ whole genome shotgun (WGS) entry which is preliminary data.</text>
</comment>
<dbReference type="EMBL" id="CCBP010000366">
    <property type="protein sequence ID" value="CDO76355.1"/>
    <property type="molecule type" value="Genomic_DNA"/>
</dbReference>
<evidence type="ECO:0000313" key="2">
    <source>
        <dbReference type="Proteomes" id="UP000029665"/>
    </source>
</evidence>